<feature type="compositionally biased region" description="Polar residues" evidence="1">
    <location>
        <begin position="214"/>
        <end position="234"/>
    </location>
</feature>
<dbReference type="AlphaFoldDB" id="A0A8S9JGD6"/>
<feature type="compositionally biased region" description="Basic and acidic residues" evidence="1">
    <location>
        <begin position="382"/>
        <end position="392"/>
    </location>
</feature>
<organism evidence="2 3">
    <name type="scientific">Brassica cretica</name>
    <name type="common">Mustard</name>
    <dbReference type="NCBI Taxonomy" id="69181"/>
    <lineage>
        <taxon>Eukaryota</taxon>
        <taxon>Viridiplantae</taxon>
        <taxon>Streptophyta</taxon>
        <taxon>Embryophyta</taxon>
        <taxon>Tracheophyta</taxon>
        <taxon>Spermatophyta</taxon>
        <taxon>Magnoliopsida</taxon>
        <taxon>eudicotyledons</taxon>
        <taxon>Gunneridae</taxon>
        <taxon>Pentapetalae</taxon>
        <taxon>rosids</taxon>
        <taxon>malvids</taxon>
        <taxon>Brassicales</taxon>
        <taxon>Brassicaceae</taxon>
        <taxon>Brassiceae</taxon>
        <taxon>Brassica</taxon>
    </lineage>
</organism>
<feature type="region of interest" description="Disordered" evidence="1">
    <location>
        <begin position="362"/>
        <end position="392"/>
    </location>
</feature>
<feature type="region of interest" description="Disordered" evidence="1">
    <location>
        <begin position="170"/>
        <end position="285"/>
    </location>
</feature>
<dbReference type="Proteomes" id="UP000712281">
    <property type="component" value="Unassembled WGS sequence"/>
</dbReference>
<protein>
    <submittedName>
        <fullName evidence="2">Uncharacterized protein</fullName>
    </submittedName>
</protein>
<evidence type="ECO:0000313" key="3">
    <source>
        <dbReference type="Proteomes" id="UP000712281"/>
    </source>
</evidence>
<evidence type="ECO:0000313" key="2">
    <source>
        <dbReference type="EMBL" id="KAF2581115.1"/>
    </source>
</evidence>
<feature type="compositionally biased region" description="Polar residues" evidence="1">
    <location>
        <begin position="170"/>
        <end position="199"/>
    </location>
</feature>
<sequence length="392" mass="44876">MEPFDLTMFHDLCFCGDHFFINPTRYRRRSFVAAQRLTYGFVLDENSQFLLKRLLDSATEELLARQHKVLAQAQLGLPERAYTPSTNSVSRGIVKMPSKAGLTKQVVDSIERIETQLSAFQFCSTRRGDRTARPCKSHSGVTPTEEEEEDYYLSSVIPFQRSMEPRQSYLRNRQMSRQTTRTSSVAPSLRSLNNNATNITGTETGTSSEGEEQVYSTEEASRETTVSTSGSSWETHAESVTESGSSYPSESDYDDDENSRVSDSPPQHNRSKLPAKQRKKAATGRLKRIKEKLGKVFHHHHHKEEDQGRKPSAWKHLVKKHLNKDKEKLVEKQMKTESRGLKHNKKGGEFHALVKGFMRHHRRHSKLQTTLKRQGGGGVKFPKRERERERES</sequence>
<accession>A0A8S9JGD6</accession>
<name>A0A8S9JGD6_BRACR</name>
<feature type="region of interest" description="Disordered" evidence="1">
    <location>
        <begin position="129"/>
        <end position="149"/>
    </location>
</feature>
<feature type="region of interest" description="Disordered" evidence="1">
    <location>
        <begin position="294"/>
        <end position="313"/>
    </location>
</feature>
<comment type="caution">
    <text evidence="2">The sequence shown here is derived from an EMBL/GenBank/DDBJ whole genome shotgun (WGS) entry which is preliminary data.</text>
</comment>
<gene>
    <name evidence="2" type="ORF">F2Q68_00004028</name>
</gene>
<reference evidence="2" key="1">
    <citation type="submission" date="2019-12" db="EMBL/GenBank/DDBJ databases">
        <title>Genome sequencing and annotation of Brassica cretica.</title>
        <authorList>
            <person name="Studholme D.J."/>
            <person name="Sarris P.F."/>
        </authorList>
    </citation>
    <scope>NUCLEOTIDE SEQUENCE</scope>
    <source>
        <strain evidence="2">PFS-001/15</strain>
        <tissue evidence="2">Leaf</tissue>
    </source>
</reference>
<evidence type="ECO:0000256" key="1">
    <source>
        <dbReference type="SAM" id="MobiDB-lite"/>
    </source>
</evidence>
<proteinExistence type="predicted"/>
<feature type="compositionally biased region" description="Basic residues" evidence="1">
    <location>
        <begin position="269"/>
        <end position="285"/>
    </location>
</feature>
<dbReference type="EMBL" id="QGKW02001660">
    <property type="protein sequence ID" value="KAF2581115.1"/>
    <property type="molecule type" value="Genomic_DNA"/>
</dbReference>
<feature type="compositionally biased region" description="Low complexity" evidence="1">
    <location>
        <begin position="238"/>
        <end position="250"/>
    </location>
</feature>